<organism evidence="1 2">
    <name type="scientific">Campylobacter subantarcticus LMG 24374</name>
    <dbReference type="NCBI Taxonomy" id="1388751"/>
    <lineage>
        <taxon>Bacteria</taxon>
        <taxon>Pseudomonadati</taxon>
        <taxon>Campylobacterota</taxon>
        <taxon>Epsilonproteobacteria</taxon>
        <taxon>Campylobacterales</taxon>
        <taxon>Campylobacteraceae</taxon>
        <taxon>Campylobacter</taxon>
    </lineage>
</organism>
<evidence type="ECO:0000313" key="1">
    <source>
        <dbReference type="EMBL" id="AJC90807.1"/>
    </source>
</evidence>
<dbReference type="HOGENOM" id="CLU_1445185_0_0_7"/>
<dbReference type="RefSeq" id="WP_039663924.1">
    <property type="nucleotide sequence ID" value="NZ_CP007772.1"/>
</dbReference>
<protein>
    <submittedName>
        <fullName evidence="1">Uncharacterized protein</fullName>
    </submittedName>
</protein>
<dbReference type="AlphaFoldDB" id="A0A0A8H9Z8"/>
<dbReference type="EMBL" id="CP007772">
    <property type="protein sequence ID" value="AJC90807.1"/>
    <property type="molecule type" value="Genomic_DNA"/>
</dbReference>
<dbReference type="Pfam" id="PF08822">
    <property type="entry name" value="DUF1804"/>
    <property type="match status" value="1"/>
</dbReference>
<dbReference type="OrthoDB" id="5354833at2"/>
<dbReference type="InterPro" id="IPR014926">
    <property type="entry name" value="Phage_D3112_Orf24"/>
</dbReference>
<dbReference type="KEGG" id="csm:CSUB8521_0970"/>
<sequence>MASNEIKELAKELYIAGFDIFKIAKILNRNEKTIRNYKAKDGDWDKVKTSLLTSKIKDKESASLYESFTDQMFRAIENINSDEKMNAEKKTEAIARIGDSFSKMRKVARLEDPSTYRLNVAKKVVEIIISHLKNDKDCVSKLVLLLESGVIEKEILAMDE</sequence>
<evidence type="ECO:0000313" key="2">
    <source>
        <dbReference type="Proteomes" id="UP000031135"/>
    </source>
</evidence>
<reference evidence="1 2" key="1">
    <citation type="journal article" date="2014" name="Genome Biol. Evol.">
        <title>Comparative Genomics of the Campylobacter lari Group.</title>
        <authorList>
            <person name="Miller W.G."/>
            <person name="Yee E."/>
            <person name="Chapman M.H."/>
            <person name="Smith T.P."/>
            <person name="Bono J.L."/>
            <person name="Huynh S."/>
            <person name="Parker C.T."/>
            <person name="Vandamme P."/>
            <person name="Luong K."/>
            <person name="Korlach J."/>
        </authorList>
    </citation>
    <scope>NUCLEOTIDE SEQUENCE [LARGE SCALE GENOMIC DNA]</scope>
    <source>
        <strain evidence="1 2">LMG 24374</strain>
    </source>
</reference>
<gene>
    <name evidence="1" type="ORF">CSUB8521_0970</name>
</gene>
<dbReference type="Proteomes" id="UP000031135">
    <property type="component" value="Chromosome"/>
</dbReference>
<accession>A0A0A8H9Z8</accession>
<proteinExistence type="predicted"/>
<name>A0A0A8H9Z8_9BACT</name>